<proteinExistence type="inferred from homology"/>
<keyword evidence="5" id="KW-0963">Cytoplasm</keyword>
<dbReference type="EMBL" id="AYRZ02000004">
    <property type="protein sequence ID" value="PHT83551.1"/>
    <property type="molecule type" value="Genomic_DNA"/>
</dbReference>
<sequence length="694" mass="80245">MQIEFVKHGTRSAEATTSSSLRWHAADQNGTVFGMVDDFNSIIDRLIAQIDELTVVSIVGMGGIGKTTLARKVYDDSSIRPRFDTCAWVTVSEEYNERQVLLELVSSISRDRTYSNQEMSNDQLMEIVYRGLKGRRFLIVTDDIWSTEAWDQIQRIFPNDNNKSRILLTTRLKYVADYVSLDFPPHDMSFLSLDDSWNLFSERLFIEESYPSHLEELGKHIVQQCRGLPLSIIVIAGLLGKMEPTHDNWKKVEENLNSFFVSIYEQCQTIFSMSYNWLPQHLKACFLYIGGFPEDEEISVPKLIRLWIAEQFVKERKDKSMELVAEEYLEELIQRSLILVHQRWANGRIKTCKIHDLLRQLCIREAQIENVVLVMNDNVPTYLEGIDYQRFCRKVSVQRPCSFVSHFKLLKVLDVLNTHHCFCNVIPGLVHLRYVAAKIDEAPSLAKLWNLHSIIFFRSQMTDLNLPLEIWTMSKIRHLDIGRHIHMPNPLEAESCGIGEQPLFLNNLQTIALPSSSFAAEILRRTPNLQKLKITSESTAHWSVIVDSLNSLKGLEALQISAATTCYPISLSSDIFLTNLKKLRLYFTFFPWENMTVLANLPNLEVLKAHCGFMGTDWRLNQDDVFLRLKYLEIVFGYKLERFEATSDNFPMLENLRLYGLHNLEKIPQSIGEITTLHLIQIENSRRTRKLGKL</sequence>
<keyword evidence="11" id="KW-0067">ATP-binding</keyword>
<dbReference type="GO" id="GO:0005737">
    <property type="term" value="C:cytoplasm"/>
    <property type="evidence" value="ECO:0007669"/>
    <property type="project" value="UniProtKB-SubCell"/>
</dbReference>
<dbReference type="GO" id="GO:0009626">
    <property type="term" value="P:plant-type hypersensitive response"/>
    <property type="evidence" value="ECO:0007669"/>
    <property type="project" value="UniProtKB-KW"/>
</dbReference>
<dbReference type="GO" id="GO:0043531">
    <property type="term" value="F:ADP binding"/>
    <property type="evidence" value="ECO:0007669"/>
    <property type="project" value="InterPro"/>
</dbReference>
<keyword evidence="13" id="KW-0472">Membrane</keyword>
<evidence type="ECO:0000256" key="2">
    <source>
        <dbReference type="ARBA" id="ARBA00004170"/>
    </source>
</evidence>
<evidence type="ECO:0000256" key="4">
    <source>
        <dbReference type="ARBA" id="ARBA00008894"/>
    </source>
</evidence>
<dbReference type="GO" id="GO:0005524">
    <property type="term" value="F:ATP binding"/>
    <property type="evidence" value="ECO:0007669"/>
    <property type="project" value="UniProtKB-KW"/>
</dbReference>
<dbReference type="InterPro" id="IPR036388">
    <property type="entry name" value="WH-like_DNA-bd_sf"/>
</dbReference>
<reference evidence="16" key="1">
    <citation type="journal article" date="2014" name="Nat. Genet.">
        <title>Genome sequence of the hot pepper provides insights into the evolution of pungency in Capsicum species.</title>
        <authorList>
            <person name="Kim S."/>
            <person name="Park M."/>
            <person name="Yeom S.I."/>
            <person name="Kim Y.M."/>
            <person name="Lee J.M."/>
            <person name="Lee H.A."/>
            <person name="Seo E."/>
            <person name="Choi J."/>
            <person name="Cheong K."/>
            <person name="Kim K.T."/>
            <person name="Jung K."/>
            <person name="Lee G.W."/>
            <person name="Oh S.K."/>
            <person name="Bae C."/>
            <person name="Kim S.B."/>
            <person name="Lee H.Y."/>
            <person name="Kim S.Y."/>
            <person name="Kim M.S."/>
            <person name="Kang B.C."/>
            <person name="Jo Y.D."/>
            <person name="Yang H.B."/>
            <person name="Jeong H.J."/>
            <person name="Kang W.H."/>
            <person name="Kwon J.K."/>
            <person name="Shin C."/>
            <person name="Lim J.Y."/>
            <person name="Park J.H."/>
            <person name="Huh J.H."/>
            <person name="Kim J.S."/>
            <person name="Kim B.D."/>
            <person name="Cohen O."/>
            <person name="Paran I."/>
            <person name="Suh M.C."/>
            <person name="Lee S.B."/>
            <person name="Kim Y.K."/>
            <person name="Shin Y."/>
            <person name="Noh S.J."/>
            <person name="Park J."/>
            <person name="Seo Y.S."/>
            <person name="Kwon S.Y."/>
            <person name="Kim H.A."/>
            <person name="Park J.M."/>
            <person name="Kim H.J."/>
            <person name="Choi S.B."/>
            <person name="Bosland P.W."/>
            <person name="Reeves G."/>
            <person name="Jo S.H."/>
            <person name="Lee B.W."/>
            <person name="Cho H.T."/>
            <person name="Choi H.S."/>
            <person name="Lee M.S."/>
            <person name="Yu Y."/>
            <person name="Do Choi Y."/>
            <person name="Park B.S."/>
            <person name="van Deynze A."/>
            <person name="Ashrafi H."/>
            <person name="Hill T."/>
            <person name="Kim W.T."/>
            <person name="Pai H.S."/>
            <person name="Ahn H.K."/>
            <person name="Yeam I."/>
            <person name="Giovannoni J.J."/>
            <person name="Rose J.K."/>
            <person name="Sorensen I."/>
            <person name="Lee S.J."/>
            <person name="Kim R.W."/>
            <person name="Choi I.Y."/>
            <person name="Choi B.S."/>
            <person name="Lim J.S."/>
            <person name="Lee Y.H."/>
            <person name="Choi D."/>
        </authorList>
    </citation>
    <scope>NUCLEOTIDE SEQUENCE [LARGE SCALE GENOMIC DNA]</scope>
</reference>
<dbReference type="InterPro" id="IPR058922">
    <property type="entry name" value="WHD_DRP"/>
</dbReference>
<evidence type="ECO:0000256" key="11">
    <source>
        <dbReference type="ARBA" id="ARBA00022840"/>
    </source>
</evidence>
<dbReference type="InterPro" id="IPR044974">
    <property type="entry name" value="Disease_R_plants"/>
</dbReference>
<protein>
    <submittedName>
        <fullName evidence="16">Uncharacterized protein</fullName>
    </submittedName>
</protein>
<evidence type="ECO:0000256" key="1">
    <source>
        <dbReference type="ARBA" id="ARBA00002074"/>
    </source>
</evidence>
<dbReference type="InterPro" id="IPR002182">
    <property type="entry name" value="NB-ARC"/>
</dbReference>
<dbReference type="Proteomes" id="UP000222542">
    <property type="component" value="Unassembled WGS sequence"/>
</dbReference>
<keyword evidence="9" id="KW-0547">Nucleotide-binding</keyword>
<evidence type="ECO:0000256" key="3">
    <source>
        <dbReference type="ARBA" id="ARBA00004496"/>
    </source>
</evidence>
<dbReference type="Gramene" id="PHT89241">
    <property type="protein sequence ID" value="PHT89241"/>
    <property type="gene ID" value="T459_04354"/>
</dbReference>
<reference evidence="16 18" key="2">
    <citation type="journal article" date="2017" name="Genome Biol.">
        <title>New reference genome sequences of hot pepper reveal the massive evolution of plant disease-resistance genes by retroduplication.</title>
        <authorList>
            <person name="Kim S."/>
            <person name="Park J."/>
            <person name="Yeom S.I."/>
            <person name="Kim Y.M."/>
            <person name="Seo E."/>
            <person name="Kim K.T."/>
            <person name="Kim M.S."/>
            <person name="Lee J.M."/>
            <person name="Cheong K."/>
            <person name="Shin H.S."/>
            <person name="Kim S.B."/>
            <person name="Han K."/>
            <person name="Lee J."/>
            <person name="Park M."/>
            <person name="Lee H.A."/>
            <person name="Lee H.Y."/>
            <person name="Lee Y."/>
            <person name="Oh S."/>
            <person name="Lee J.H."/>
            <person name="Choi E."/>
            <person name="Choi E."/>
            <person name="Lee S.E."/>
            <person name="Jeon J."/>
            <person name="Kim H."/>
            <person name="Choi G."/>
            <person name="Song H."/>
            <person name="Lee J."/>
            <person name="Lee S.C."/>
            <person name="Kwon J.K."/>
            <person name="Lee H.Y."/>
            <person name="Koo N."/>
            <person name="Hong Y."/>
            <person name="Kim R.W."/>
            <person name="Kang W.H."/>
            <person name="Huh J.H."/>
            <person name="Kang B.C."/>
            <person name="Yang T.J."/>
            <person name="Lee Y.H."/>
            <person name="Bennetzen J.L."/>
            <person name="Choi D."/>
        </authorList>
    </citation>
    <scope>NUCLEOTIDE SEQUENCE [LARGE SCALE GENOMIC DNA]</scope>
    <source>
        <strain evidence="18">cv. CM334</strain>
    </source>
</reference>
<dbReference type="Gene3D" id="1.10.8.430">
    <property type="entry name" value="Helical domain of apoptotic protease-activating factors"/>
    <property type="match status" value="1"/>
</dbReference>
<dbReference type="OMA" id="FFRIKNC"/>
<comment type="similarity">
    <text evidence="4">Belongs to the disease resistance NB-LRR family.</text>
</comment>
<dbReference type="InterPro" id="IPR032675">
    <property type="entry name" value="LRR_dom_sf"/>
</dbReference>
<dbReference type="InterPro" id="IPR042197">
    <property type="entry name" value="Apaf_helical"/>
</dbReference>
<keyword evidence="10" id="KW-0611">Plant defense</keyword>
<comment type="function">
    <text evidence="1">Confers resistance to late blight (Phytophthora infestans) races carrying the avirulence gene Avr1. Resistance proteins guard the plant against pathogens that contain an appropriate avirulence protein via an indirect interaction with this avirulence protein. That triggers a defense system including the hypersensitive response, which restricts the pathogen growth.</text>
</comment>
<gene>
    <name evidence="17" type="ORF">T459_04354</name>
    <name evidence="16" type="ORF">T459_11994</name>
</gene>
<evidence type="ECO:0000259" key="15">
    <source>
        <dbReference type="Pfam" id="PF23559"/>
    </source>
</evidence>
<comment type="subcellular location">
    <subcellularLocation>
        <location evidence="3">Cytoplasm</location>
    </subcellularLocation>
    <subcellularLocation>
        <location evidence="2">Membrane</location>
        <topology evidence="2">Peripheral membrane protein</topology>
    </subcellularLocation>
</comment>
<dbReference type="Gene3D" id="3.80.10.10">
    <property type="entry name" value="Ribonuclease Inhibitor"/>
    <property type="match status" value="1"/>
</dbReference>
<keyword evidence="6" id="KW-0433">Leucine-rich repeat</keyword>
<accession>A0A2G2ZNN3</accession>
<dbReference type="EMBL" id="AYRZ02000002">
    <property type="protein sequence ID" value="PHT89241.1"/>
    <property type="molecule type" value="Genomic_DNA"/>
</dbReference>
<evidence type="ECO:0000256" key="5">
    <source>
        <dbReference type="ARBA" id="ARBA00022490"/>
    </source>
</evidence>
<keyword evidence="8" id="KW-0677">Repeat</keyword>
<evidence type="ECO:0000256" key="8">
    <source>
        <dbReference type="ARBA" id="ARBA00022737"/>
    </source>
</evidence>
<evidence type="ECO:0000256" key="7">
    <source>
        <dbReference type="ARBA" id="ARBA00022667"/>
    </source>
</evidence>
<feature type="domain" description="Disease resistance protein winged helix" evidence="15">
    <location>
        <begin position="292"/>
        <end position="361"/>
    </location>
</feature>
<dbReference type="FunFam" id="3.40.50.300:FF:001091">
    <property type="entry name" value="Probable disease resistance protein At1g61300"/>
    <property type="match status" value="1"/>
</dbReference>
<evidence type="ECO:0000313" key="18">
    <source>
        <dbReference type="Proteomes" id="UP000222542"/>
    </source>
</evidence>
<dbReference type="InterPro" id="IPR027417">
    <property type="entry name" value="P-loop_NTPase"/>
</dbReference>
<dbReference type="GO" id="GO:0016020">
    <property type="term" value="C:membrane"/>
    <property type="evidence" value="ECO:0007669"/>
    <property type="project" value="UniProtKB-SubCell"/>
</dbReference>
<dbReference type="Gene3D" id="3.40.50.300">
    <property type="entry name" value="P-loop containing nucleotide triphosphate hydrolases"/>
    <property type="match status" value="1"/>
</dbReference>
<evidence type="ECO:0000256" key="10">
    <source>
        <dbReference type="ARBA" id="ARBA00022821"/>
    </source>
</evidence>
<evidence type="ECO:0000256" key="6">
    <source>
        <dbReference type="ARBA" id="ARBA00022614"/>
    </source>
</evidence>
<evidence type="ECO:0000256" key="9">
    <source>
        <dbReference type="ARBA" id="ARBA00022741"/>
    </source>
</evidence>
<feature type="domain" description="NB-ARC" evidence="14">
    <location>
        <begin position="38"/>
        <end position="205"/>
    </location>
</feature>
<dbReference type="FunFam" id="1.10.10.10:FF:000322">
    <property type="entry name" value="Probable disease resistance protein At1g63360"/>
    <property type="match status" value="1"/>
</dbReference>
<evidence type="ECO:0000256" key="12">
    <source>
        <dbReference type="ARBA" id="ARBA00023054"/>
    </source>
</evidence>
<dbReference type="SUPFAM" id="SSF52540">
    <property type="entry name" value="P-loop containing nucleoside triphosphate hydrolases"/>
    <property type="match status" value="1"/>
</dbReference>
<dbReference type="PANTHER" id="PTHR23155">
    <property type="entry name" value="DISEASE RESISTANCE PROTEIN RP"/>
    <property type="match status" value="1"/>
</dbReference>
<dbReference type="PRINTS" id="PR00364">
    <property type="entry name" value="DISEASERSIST"/>
</dbReference>
<dbReference type="GO" id="GO:0051607">
    <property type="term" value="P:defense response to virus"/>
    <property type="evidence" value="ECO:0007669"/>
    <property type="project" value="UniProtKB-ARBA"/>
</dbReference>
<evidence type="ECO:0000256" key="13">
    <source>
        <dbReference type="ARBA" id="ARBA00023136"/>
    </source>
</evidence>
<evidence type="ECO:0000313" key="16">
    <source>
        <dbReference type="EMBL" id="PHT83551.1"/>
    </source>
</evidence>
<evidence type="ECO:0000259" key="14">
    <source>
        <dbReference type="Pfam" id="PF00931"/>
    </source>
</evidence>
<dbReference type="Pfam" id="PF00931">
    <property type="entry name" value="NB-ARC"/>
    <property type="match status" value="1"/>
</dbReference>
<dbReference type="Pfam" id="PF23559">
    <property type="entry name" value="WHD_DRP"/>
    <property type="match status" value="1"/>
</dbReference>
<keyword evidence="12" id="KW-0175">Coiled coil</keyword>
<dbReference type="SUPFAM" id="SSF52058">
    <property type="entry name" value="L domain-like"/>
    <property type="match status" value="1"/>
</dbReference>
<keyword evidence="7" id="KW-0381">Hypersensitive response</keyword>
<dbReference type="Gramene" id="PHT83551">
    <property type="protein sequence ID" value="PHT83551"/>
    <property type="gene ID" value="T459_11994"/>
</dbReference>
<keyword evidence="18" id="KW-1185">Reference proteome</keyword>
<organism evidence="16 18">
    <name type="scientific">Capsicum annuum</name>
    <name type="common">Capsicum pepper</name>
    <dbReference type="NCBI Taxonomy" id="4072"/>
    <lineage>
        <taxon>Eukaryota</taxon>
        <taxon>Viridiplantae</taxon>
        <taxon>Streptophyta</taxon>
        <taxon>Embryophyta</taxon>
        <taxon>Tracheophyta</taxon>
        <taxon>Spermatophyta</taxon>
        <taxon>Magnoliopsida</taxon>
        <taxon>eudicotyledons</taxon>
        <taxon>Gunneridae</taxon>
        <taxon>Pentapetalae</taxon>
        <taxon>asterids</taxon>
        <taxon>lamiids</taxon>
        <taxon>Solanales</taxon>
        <taxon>Solanaceae</taxon>
        <taxon>Solanoideae</taxon>
        <taxon>Capsiceae</taxon>
        <taxon>Capsicum</taxon>
    </lineage>
</organism>
<evidence type="ECO:0000313" key="17">
    <source>
        <dbReference type="EMBL" id="PHT89241.1"/>
    </source>
</evidence>
<name>A0A2G2ZNN3_CAPAN</name>
<dbReference type="AlphaFoldDB" id="A0A2G2ZNN3"/>
<dbReference type="PANTHER" id="PTHR23155:SF1152">
    <property type="entry name" value="AAA+ ATPASE DOMAIN-CONTAINING PROTEIN"/>
    <property type="match status" value="1"/>
</dbReference>
<dbReference type="Gene3D" id="1.10.10.10">
    <property type="entry name" value="Winged helix-like DNA-binding domain superfamily/Winged helix DNA-binding domain"/>
    <property type="match status" value="1"/>
</dbReference>
<comment type="caution">
    <text evidence="16">The sequence shown here is derived from an EMBL/GenBank/DDBJ whole genome shotgun (WGS) entry which is preliminary data.</text>
</comment>